<dbReference type="OrthoDB" id="5843397at2759"/>
<reference evidence="1" key="1">
    <citation type="submission" date="2022-07" db="EMBL/GenBank/DDBJ databases">
        <title>Chromosome-level genome of Muraenolepis orangiensis.</title>
        <authorList>
            <person name="Kim J."/>
        </authorList>
    </citation>
    <scope>NUCLEOTIDE SEQUENCE</scope>
    <source>
        <strain evidence="1">KU_S4_2022</strain>
        <tissue evidence="1">Muscle</tissue>
    </source>
</reference>
<sequence length="120" mass="13340">MTVTWYIGNRTVFTQEGFDDSAKRADVRPSFTYEPRREDIGLNIRCQIHFNLGPTGPKETQTSQAYPLRIRYPPPPITQLEDAELQVGASSVLTCFSQAIPPSSPPPAVTRSGKTPYIIS</sequence>
<dbReference type="EMBL" id="JANIIK010000047">
    <property type="protein sequence ID" value="KAJ3601034.1"/>
    <property type="molecule type" value="Genomic_DNA"/>
</dbReference>
<organism evidence="1 2">
    <name type="scientific">Muraenolepis orangiensis</name>
    <name type="common">Patagonian moray cod</name>
    <dbReference type="NCBI Taxonomy" id="630683"/>
    <lineage>
        <taxon>Eukaryota</taxon>
        <taxon>Metazoa</taxon>
        <taxon>Chordata</taxon>
        <taxon>Craniata</taxon>
        <taxon>Vertebrata</taxon>
        <taxon>Euteleostomi</taxon>
        <taxon>Actinopterygii</taxon>
        <taxon>Neopterygii</taxon>
        <taxon>Teleostei</taxon>
        <taxon>Neoteleostei</taxon>
        <taxon>Acanthomorphata</taxon>
        <taxon>Zeiogadaria</taxon>
        <taxon>Gadariae</taxon>
        <taxon>Gadiformes</taxon>
        <taxon>Muraenolepidoidei</taxon>
        <taxon>Muraenolepididae</taxon>
        <taxon>Muraenolepis</taxon>
    </lineage>
</organism>
<gene>
    <name evidence="1" type="ORF">NHX12_032007</name>
</gene>
<keyword evidence="2" id="KW-1185">Reference proteome</keyword>
<dbReference type="SUPFAM" id="SSF48726">
    <property type="entry name" value="Immunoglobulin"/>
    <property type="match status" value="1"/>
</dbReference>
<evidence type="ECO:0000313" key="2">
    <source>
        <dbReference type="Proteomes" id="UP001148018"/>
    </source>
</evidence>
<dbReference type="InterPro" id="IPR013783">
    <property type="entry name" value="Ig-like_fold"/>
</dbReference>
<dbReference type="Proteomes" id="UP001148018">
    <property type="component" value="Unassembled WGS sequence"/>
</dbReference>
<protein>
    <recommendedName>
        <fullName evidence="3">Ig-like domain-containing protein</fullName>
    </recommendedName>
</protein>
<evidence type="ECO:0000313" key="1">
    <source>
        <dbReference type="EMBL" id="KAJ3601034.1"/>
    </source>
</evidence>
<dbReference type="AlphaFoldDB" id="A0A9Q0E6N4"/>
<name>A0A9Q0E6N4_9TELE</name>
<proteinExistence type="predicted"/>
<dbReference type="InterPro" id="IPR036179">
    <property type="entry name" value="Ig-like_dom_sf"/>
</dbReference>
<evidence type="ECO:0008006" key="3">
    <source>
        <dbReference type="Google" id="ProtNLM"/>
    </source>
</evidence>
<accession>A0A9Q0E6N4</accession>
<comment type="caution">
    <text evidence="1">The sequence shown here is derived from an EMBL/GenBank/DDBJ whole genome shotgun (WGS) entry which is preliminary data.</text>
</comment>
<dbReference type="Gene3D" id="2.60.40.10">
    <property type="entry name" value="Immunoglobulins"/>
    <property type="match status" value="1"/>
</dbReference>